<feature type="region of interest" description="Disordered" evidence="1">
    <location>
        <begin position="1"/>
        <end position="36"/>
    </location>
</feature>
<sequence length="131" mass="14672">MPIKDKDVDQSNGIPVDTEAYGGTSEPVECPPGERNDVEPIEQSMDENIEQIAVGEVESIDMDDIKTRKIISVEPMFHGQEISSTGYIYDKRSVNANCESDELKDQNSEETFVSLEKNIAKTHEQLLNCSY</sequence>
<evidence type="ECO:0000313" key="2">
    <source>
        <dbReference type="EMBL" id="JAE04166.1"/>
    </source>
</evidence>
<protein>
    <submittedName>
        <fullName evidence="2">Uncharacterized protein</fullName>
    </submittedName>
</protein>
<reference evidence="2" key="1">
    <citation type="submission" date="2014-09" db="EMBL/GenBank/DDBJ databases">
        <authorList>
            <person name="Magalhaes I.L.F."/>
            <person name="Oliveira U."/>
            <person name="Santos F.R."/>
            <person name="Vidigal T.H.D.A."/>
            <person name="Brescovit A.D."/>
            <person name="Santos A.J."/>
        </authorList>
    </citation>
    <scope>NUCLEOTIDE SEQUENCE</scope>
    <source>
        <tissue evidence="2">Shoot tissue taken approximately 20 cm above the soil surface</tissue>
    </source>
</reference>
<organism evidence="2">
    <name type="scientific">Arundo donax</name>
    <name type="common">Giant reed</name>
    <name type="synonym">Donax arundinaceus</name>
    <dbReference type="NCBI Taxonomy" id="35708"/>
    <lineage>
        <taxon>Eukaryota</taxon>
        <taxon>Viridiplantae</taxon>
        <taxon>Streptophyta</taxon>
        <taxon>Embryophyta</taxon>
        <taxon>Tracheophyta</taxon>
        <taxon>Spermatophyta</taxon>
        <taxon>Magnoliopsida</taxon>
        <taxon>Liliopsida</taxon>
        <taxon>Poales</taxon>
        <taxon>Poaceae</taxon>
        <taxon>PACMAD clade</taxon>
        <taxon>Arundinoideae</taxon>
        <taxon>Arundineae</taxon>
        <taxon>Arundo</taxon>
    </lineage>
</organism>
<name>A0A0A9F230_ARUDO</name>
<evidence type="ECO:0000256" key="1">
    <source>
        <dbReference type="SAM" id="MobiDB-lite"/>
    </source>
</evidence>
<accession>A0A0A9F230</accession>
<proteinExistence type="predicted"/>
<dbReference type="EMBL" id="GBRH01193730">
    <property type="protein sequence ID" value="JAE04166.1"/>
    <property type="molecule type" value="Transcribed_RNA"/>
</dbReference>
<reference evidence="2" key="2">
    <citation type="journal article" date="2015" name="Data Brief">
        <title>Shoot transcriptome of the giant reed, Arundo donax.</title>
        <authorList>
            <person name="Barrero R.A."/>
            <person name="Guerrero F.D."/>
            <person name="Moolhuijzen P."/>
            <person name="Goolsby J.A."/>
            <person name="Tidwell J."/>
            <person name="Bellgard S.E."/>
            <person name="Bellgard M.I."/>
        </authorList>
    </citation>
    <scope>NUCLEOTIDE SEQUENCE</scope>
    <source>
        <tissue evidence="2">Shoot tissue taken approximately 20 cm above the soil surface</tissue>
    </source>
</reference>
<dbReference type="AlphaFoldDB" id="A0A0A9F230"/>